<dbReference type="NCBIfam" id="TIGR01730">
    <property type="entry name" value="RND_mfp"/>
    <property type="match status" value="1"/>
</dbReference>
<dbReference type="GO" id="GO:0015562">
    <property type="term" value="F:efflux transmembrane transporter activity"/>
    <property type="evidence" value="ECO:0007669"/>
    <property type="project" value="TreeGrafter"/>
</dbReference>
<dbReference type="Pfam" id="PF25876">
    <property type="entry name" value="HH_MFP_RND"/>
    <property type="match status" value="1"/>
</dbReference>
<feature type="domain" description="Multidrug resistance protein MdtA-like beta-barrel" evidence="10">
    <location>
        <begin position="226"/>
        <end position="308"/>
    </location>
</feature>
<dbReference type="PANTHER" id="PTHR30469">
    <property type="entry name" value="MULTIDRUG RESISTANCE PROTEIN MDTA"/>
    <property type="match status" value="1"/>
</dbReference>
<keyword evidence="5" id="KW-0472">Membrane</keyword>
<feature type="domain" description="Multidrug resistance protein MdtA-like C-terminal permuted SH3" evidence="11">
    <location>
        <begin position="312"/>
        <end position="368"/>
    </location>
</feature>
<evidence type="ECO:0000256" key="3">
    <source>
        <dbReference type="ARBA" id="ARBA00022475"/>
    </source>
</evidence>
<keyword evidence="2" id="KW-0813">Transport</keyword>
<dbReference type="AlphaFoldDB" id="A0A0W8G9W9"/>
<feature type="region of interest" description="Disordered" evidence="7">
    <location>
        <begin position="382"/>
        <end position="409"/>
    </location>
</feature>
<keyword evidence="4" id="KW-0997">Cell inner membrane</keyword>
<dbReference type="Pfam" id="PF25917">
    <property type="entry name" value="BSH_RND"/>
    <property type="match status" value="1"/>
</dbReference>
<feature type="coiled-coil region" evidence="6">
    <location>
        <begin position="120"/>
        <end position="147"/>
    </location>
</feature>
<evidence type="ECO:0000256" key="1">
    <source>
        <dbReference type="ARBA" id="ARBA00004236"/>
    </source>
</evidence>
<evidence type="ECO:0000259" key="9">
    <source>
        <dbReference type="Pfam" id="PF25917"/>
    </source>
</evidence>
<dbReference type="Gene3D" id="2.40.30.170">
    <property type="match status" value="1"/>
</dbReference>
<evidence type="ECO:0000259" key="8">
    <source>
        <dbReference type="Pfam" id="PF25876"/>
    </source>
</evidence>
<dbReference type="InterPro" id="IPR006143">
    <property type="entry name" value="RND_pump_MFP"/>
</dbReference>
<reference evidence="12" key="1">
    <citation type="journal article" date="2015" name="Proc. Natl. Acad. Sci. U.S.A.">
        <title>Networks of energetic and metabolic interactions define dynamics in microbial communities.</title>
        <authorList>
            <person name="Embree M."/>
            <person name="Liu J.K."/>
            <person name="Al-Bassam M.M."/>
            <person name="Zengler K."/>
        </authorList>
    </citation>
    <scope>NUCLEOTIDE SEQUENCE</scope>
</reference>
<dbReference type="Pfam" id="PF25944">
    <property type="entry name" value="Beta-barrel_RND"/>
    <property type="match status" value="1"/>
</dbReference>
<evidence type="ECO:0000259" key="11">
    <source>
        <dbReference type="Pfam" id="PF25967"/>
    </source>
</evidence>
<accession>A0A0W8G9W9</accession>
<dbReference type="Gene3D" id="2.40.50.100">
    <property type="match status" value="1"/>
</dbReference>
<keyword evidence="3" id="KW-1003">Cell membrane</keyword>
<gene>
    <name evidence="12" type="ORF">ASZ90_000190</name>
</gene>
<name>A0A0W8G9W9_9ZZZZ</name>
<dbReference type="Pfam" id="PF25967">
    <property type="entry name" value="RND-MFP_C"/>
    <property type="match status" value="1"/>
</dbReference>
<evidence type="ECO:0000256" key="4">
    <source>
        <dbReference type="ARBA" id="ARBA00022519"/>
    </source>
</evidence>
<dbReference type="InterPro" id="IPR058626">
    <property type="entry name" value="MdtA-like_b-barrel"/>
</dbReference>
<dbReference type="SUPFAM" id="SSF111369">
    <property type="entry name" value="HlyD-like secretion proteins"/>
    <property type="match status" value="1"/>
</dbReference>
<sequence>MSTRIPHPRAGEYGAFSFRSFLCRGLLGLLLACAVWSCGGEADKAAPRAARPVPVAAATAVKKTVPVTIQAVGNVQSMASVAVKTQVGGLIMEQYVVDGQDVAEGDKLFLIDPRPFELALIEAEGKIERDYALLQKAEEDLERYARLKEKDVIAKESYDHTLAQARTLRGTIKVSEAERDRAKLDLEYAHVRSPITGRVGSILLHKGNVIKANDDRTLLVINRIRPIYVSFSVPERHLPEIMARMKAGEVRVTVRADGETATETGVLAALDNTVDTTTGAIRLKATFPNAGASLWPGQFVRVTLSLDTRQGVAVPTPAVQEGLRGPYLYVVKPDNTVEPRDIKVYGIVAGETVLDDGVADGEVVVTDGQLRLTPGAAVEVKGAPDAAKGAGAGPGAAKAGETPGKEGSK</sequence>
<dbReference type="Gene3D" id="2.40.420.20">
    <property type="match status" value="1"/>
</dbReference>
<comment type="caution">
    <text evidence="12">The sequence shown here is derived from an EMBL/GenBank/DDBJ whole genome shotgun (WGS) entry which is preliminary data.</text>
</comment>
<dbReference type="InterPro" id="IPR058624">
    <property type="entry name" value="MdtA-like_HH"/>
</dbReference>
<protein>
    <submittedName>
        <fullName evidence="12">Putative rnd efflux membrane fusion protein</fullName>
    </submittedName>
</protein>
<comment type="subcellular location">
    <subcellularLocation>
        <location evidence="1">Cell membrane</location>
    </subcellularLocation>
</comment>
<keyword evidence="6" id="KW-0175">Coiled coil</keyword>
<evidence type="ECO:0000256" key="5">
    <source>
        <dbReference type="ARBA" id="ARBA00023136"/>
    </source>
</evidence>
<evidence type="ECO:0000256" key="6">
    <source>
        <dbReference type="SAM" id="Coils"/>
    </source>
</evidence>
<evidence type="ECO:0000259" key="10">
    <source>
        <dbReference type="Pfam" id="PF25944"/>
    </source>
</evidence>
<dbReference type="Gene3D" id="1.10.287.470">
    <property type="entry name" value="Helix hairpin bin"/>
    <property type="match status" value="1"/>
</dbReference>
<dbReference type="GO" id="GO:1990281">
    <property type="term" value="C:efflux pump complex"/>
    <property type="evidence" value="ECO:0007669"/>
    <property type="project" value="TreeGrafter"/>
</dbReference>
<evidence type="ECO:0000313" key="12">
    <source>
        <dbReference type="EMBL" id="KUG29909.1"/>
    </source>
</evidence>
<dbReference type="PANTHER" id="PTHR30469:SF36">
    <property type="entry name" value="BLL3903 PROTEIN"/>
    <property type="match status" value="1"/>
</dbReference>
<dbReference type="EMBL" id="LNQE01000023">
    <property type="protein sequence ID" value="KUG29909.1"/>
    <property type="molecule type" value="Genomic_DNA"/>
</dbReference>
<feature type="compositionally biased region" description="Low complexity" evidence="7">
    <location>
        <begin position="382"/>
        <end position="402"/>
    </location>
</feature>
<evidence type="ECO:0000256" key="2">
    <source>
        <dbReference type="ARBA" id="ARBA00022448"/>
    </source>
</evidence>
<evidence type="ECO:0000256" key="7">
    <source>
        <dbReference type="SAM" id="MobiDB-lite"/>
    </source>
</evidence>
<feature type="domain" description="Multidrug resistance protein MdtA-like barrel-sandwich hybrid" evidence="9">
    <location>
        <begin position="81"/>
        <end position="221"/>
    </location>
</feature>
<proteinExistence type="predicted"/>
<feature type="domain" description="Multidrug resistance protein MdtA-like alpha-helical hairpin" evidence="8">
    <location>
        <begin position="120"/>
        <end position="189"/>
    </location>
</feature>
<dbReference type="InterPro" id="IPR058627">
    <property type="entry name" value="MdtA-like_C"/>
</dbReference>
<dbReference type="InterPro" id="IPR058625">
    <property type="entry name" value="MdtA-like_BSH"/>
</dbReference>
<organism evidence="12">
    <name type="scientific">hydrocarbon metagenome</name>
    <dbReference type="NCBI Taxonomy" id="938273"/>
    <lineage>
        <taxon>unclassified sequences</taxon>
        <taxon>metagenomes</taxon>
        <taxon>ecological metagenomes</taxon>
    </lineage>
</organism>